<organism evidence="2 3">
    <name type="scientific">Granulicella rosea</name>
    <dbReference type="NCBI Taxonomy" id="474952"/>
    <lineage>
        <taxon>Bacteria</taxon>
        <taxon>Pseudomonadati</taxon>
        <taxon>Acidobacteriota</taxon>
        <taxon>Terriglobia</taxon>
        <taxon>Terriglobales</taxon>
        <taxon>Acidobacteriaceae</taxon>
        <taxon>Granulicella</taxon>
    </lineage>
</organism>
<dbReference type="AlphaFoldDB" id="A0A239CRH2"/>
<dbReference type="InterPro" id="IPR019052">
    <property type="entry name" value="DUF2383"/>
</dbReference>
<evidence type="ECO:0000313" key="3">
    <source>
        <dbReference type="Proteomes" id="UP000198356"/>
    </source>
</evidence>
<dbReference type="InterPro" id="IPR011971">
    <property type="entry name" value="CHP02284"/>
</dbReference>
<evidence type="ECO:0000313" key="2">
    <source>
        <dbReference type="EMBL" id="SNS22358.1"/>
    </source>
</evidence>
<dbReference type="Pfam" id="PF09537">
    <property type="entry name" value="DUF2383"/>
    <property type="match status" value="1"/>
</dbReference>
<dbReference type="PIRSF" id="PIRSF029477">
    <property type="entry name" value="UCP029477"/>
    <property type="match status" value="1"/>
</dbReference>
<name>A0A239CRH2_9BACT</name>
<keyword evidence="3" id="KW-1185">Reference proteome</keyword>
<dbReference type="RefSeq" id="WP_089406403.1">
    <property type="nucleotide sequence ID" value="NZ_FZOU01000001.1"/>
</dbReference>
<dbReference type="InterPro" id="IPR016920">
    <property type="entry name" value="UCP029477"/>
</dbReference>
<sequence>MPTDTAKTHEVELAIKEVINVLIDGQKGFADLGEHLKDETLKRYFLAESLKRAQFRGELENELHRHGVADVHETGTTAGKLHRAWGDLKAKLSTPDDHSLLATAEQGEDEAKKTYKDALSQELPLPLHQLLSEQAAHILSSHDYVRDHRDALAKK</sequence>
<dbReference type="EMBL" id="FZOU01000001">
    <property type="protein sequence ID" value="SNS22358.1"/>
    <property type="molecule type" value="Genomic_DNA"/>
</dbReference>
<accession>A0A239CRH2</accession>
<reference evidence="2 3" key="1">
    <citation type="submission" date="2017-06" db="EMBL/GenBank/DDBJ databases">
        <authorList>
            <person name="Kim H.J."/>
            <person name="Triplett B.A."/>
        </authorList>
    </citation>
    <scope>NUCLEOTIDE SEQUENCE [LARGE SCALE GENOMIC DNA]</scope>
    <source>
        <strain evidence="2 3">DSM 18704</strain>
    </source>
</reference>
<dbReference type="OrthoDB" id="282393at2"/>
<dbReference type="Gene3D" id="1.20.1260.10">
    <property type="match status" value="1"/>
</dbReference>
<proteinExistence type="predicted"/>
<dbReference type="NCBIfam" id="TIGR02284">
    <property type="entry name" value="PA2169 family four-helix-bundle protein"/>
    <property type="match status" value="1"/>
</dbReference>
<evidence type="ECO:0000259" key="1">
    <source>
        <dbReference type="Pfam" id="PF09537"/>
    </source>
</evidence>
<protein>
    <recommendedName>
        <fullName evidence="1">DUF2383 domain-containing protein</fullName>
    </recommendedName>
</protein>
<dbReference type="Proteomes" id="UP000198356">
    <property type="component" value="Unassembled WGS sequence"/>
</dbReference>
<dbReference type="InterPro" id="IPR012347">
    <property type="entry name" value="Ferritin-like"/>
</dbReference>
<feature type="domain" description="DUF2383" evidence="1">
    <location>
        <begin position="12"/>
        <end position="120"/>
    </location>
</feature>
<gene>
    <name evidence="2" type="ORF">SAMN05421770_10155</name>
</gene>